<keyword evidence="11" id="KW-0676">Redox-active center</keyword>
<keyword evidence="6 12" id="KW-1133">Transmembrane helix</keyword>
<dbReference type="SUPFAM" id="SSF158442">
    <property type="entry name" value="DsbB-like"/>
    <property type="match status" value="1"/>
</dbReference>
<comment type="similarity">
    <text evidence="2">Belongs to the DsbB family. BdbC subfamily.</text>
</comment>
<evidence type="ECO:0000313" key="14">
    <source>
        <dbReference type="Proteomes" id="UP001646157"/>
    </source>
</evidence>
<evidence type="ECO:0000256" key="12">
    <source>
        <dbReference type="SAM" id="Phobius"/>
    </source>
</evidence>
<feature type="transmembrane region" description="Helical" evidence="12">
    <location>
        <begin position="41"/>
        <end position="59"/>
    </location>
</feature>
<dbReference type="PIRSF" id="PIRSF036659">
    <property type="entry name" value="BdbC"/>
    <property type="match status" value="1"/>
</dbReference>
<feature type="transmembrane region" description="Helical" evidence="12">
    <location>
        <begin position="66"/>
        <end position="85"/>
    </location>
</feature>
<keyword evidence="5" id="KW-0249">Electron transport</keyword>
<keyword evidence="7" id="KW-0560">Oxidoreductase</keyword>
<dbReference type="RefSeq" id="WP_205174864.1">
    <property type="nucleotide sequence ID" value="NZ_JAFBDZ010000005.1"/>
</dbReference>
<gene>
    <name evidence="13" type="ORF">JOC86_004269</name>
</gene>
<evidence type="ECO:0000256" key="2">
    <source>
        <dbReference type="ARBA" id="ARBA00007602"/>
    </source>
</evidence>
<evidence type="ECO:0000256" key="6">
    <source>
        <dbReference type="ARBA" id="ARBA00022989"/>
    </source>
</evidence>
<dbReference type="InterPro" id="IPR012187">
    <property type="entry name" value="Disulphide_bond_form_BdbC"/>
</dbReference>
<keyword evidence="14" id="KW-1185">Reference proteome</keyword>
<dbReference type="PANTHER" id="PTHR43469">
    <property type="entry name" value="DISULFIDE FORMATION PROTEIN-RELATED"/>
    <property type="match status" value="1"/>
</dbReference>
<organism evidence="13 14">
    <name type="scientific">Rossellomorea pakistanensis</name>
    <dbReference type="NCBI Taxonomy" id="992288"/>
    <lineage>
        <taxon>Bacteria</taxon>
        <taxon>Bacillati</taxon>
        <taxon>Bacillota</taxon>
        <taxon>Bacilli</taxon>
        <taxon>Bacillales</taxon>
        <taxon>Bacillaceae</taxon>
        <taxon>Rossellomorea</taxon>
    </lineage>
</organism>
<comment type="caution">
    <text evidence="13">The sequence shown here is derived from an EMBL/GenBank/DDBJ whole genome shotgun (WGS) entry which is preliminary data.</text>
</comment>
<evidence type="ECO:0000256" key="3">
    <source>
        <dbReference type="ARBA" id="ARBA00022448"/>
    </source>
</evidence>
<evidence type="ECO:0000256" key="9">
    <source>
        <dbReference type="ARBA" id="ARBA00023157"/>
    </source>
</evidence>
<name>A0ABS2NIR6_9BACI</name>
<evidence type="ECO:0000256" key="7">
    <source>
        <dbReference type="ARBA" id="ARBA00023002"/>
    </source>
</evidence>
<evidence type="ECO:0000256" key="8">
    <source>
        <dbReference type="ARBA" id="ARBA00023136"/>
    </source>
</evidence>
<feature type="transmembrane region" description="Helical" evidence="12">
    <location>
        <begin position="116"/>
        <end position="138"/>
    </location>
</feature>
<evidence type="ECO:0000256" key="10">
    <source>
        <dbReference type="ARBA" id="ARBA00023186"/>
    </source>
</evidence>
<dbReference type="Pfam" id="PF02600">
    <property type="entry name" value="DsbB"/>
    <property type="match status" value="1"/>
</dbReference>
<keyword evidence="4 12" id="KW-0812">Transmembrane</keyword>
<evidence type="ECO:0000256" key="5">
    <source>
        <dbReference type="ARBA" id="ARBA00022982"/>
    </source>
</evidence>
<dbReference type="Gene3D" id="1.20.1550.10">
    <property type="entry name" value="DsbB-like"/>
    <property type="match status" value="1"/>
</dbReference>
<evidence type="ECO:0000256" key="4">
    <source>
        <dbReference type="ARBA" id="ARBA00022692"/>
    </source>
</evidence>
<dbReference type="InterPro" id="IPR003752">
    <property type="entry name" value="DiS_bond_form_DsbB/BdbC"/>
</dbReference>
<sequence length="143" mass="16792">MKTNKKMDTFLFLIVSVSLLATLGSLFLSEILRYVPCKLCWIQRIFMYPITIISLVAFLKRDYTQYLYILLLSFFGIGFALYHYLVQKTTFFQQNNLCVDLACQAQYINGLGFITIPFLSLISFLMMIVFSLFIYRLLKEKIK</sequence>
<keyword evidence="3" id="KW-0813">Transport</keyword>
<evidence type="ECO:0000313" key="13">
    <source>
        <dbReference type="EMBL" id="MBM7587695.1"/>
    </source>
</evidence>
<proteinExistence type="inferred from homology"/>
<comment type="subcellular location">
    <subcellularLocation>
        <location evidence="1">Membrane</location>
        <topology evidence="1">Multi-pass membrane protein</topology>
    </subcellularLocation>
</comment>
<evidence type="ECO:0000256" key="1">
    <source>
        <dbReference type="ARBA" id="ARBA00004141"/>
    </source>
</evidence>
<feature type="transmembrane region" description="Helical" evidence="12">
    <location>
        <begin position="9"/>
        <end position="29"/>
    </location>
</feature>
<dbReference type="Proteomes" id="UP001646157">
    <property type="component" value="Unassembled WGS sequence"/>
</dbReference>
<keyword evidence="9" id="KW-1015">Disulfide bond</keyword>
<protein>
    <submittedName>
        <fullName evidence="13">Disulfide bond formation protein DsbB</fullName>
    </submittedName>
</protein>
<dbReference type="PANTHER" id="PTHR43469:SF1">
    <property type="entry name" value="SPBETA PROPHAGE-DERIVED DISULFIDE BOND FORMATION PROTEIN B"/>
    <property type="match status" value="1"/>
</dbReference>
<dbReference type="EMBL" id="JAFBDZ010000005">
    <property type="protein sequence ID" value="MBM7587695.1"/>
    <property type="molecule type" value="Genomic_DNA"/>
</dbReference>
<dbReference type="InterPro" id="IPR023380">
    <property type="entry name" value="DsbB-like_sf"/>
</dbReference>
<accession>A0ABS2NIR6</accession>
<reference evidence="13 14" key="1">
    <citation type="submission" date="2021-01" db="EMBL/GenBank/DDBJ databases">
        <title>Genomic Encyclopedia of Type Strains, Phase IV (KMG-IV): sequencing the most valuable type-strain genomes for metagenomic binning, comparative biology and taxonomic classification.</title>
        <authorList>
            <person name="Goeker M."/>
        </authorList>
    </citation>
    <scope>NUCLEOTIDE SEQUENCE [LARGE SCALE GENOMIC DNA]</scope>
    <source>
        <strain evidence="13 14">DSM 24834</strain>
    </source>
</reference>
<evidence type="ECO:0000256" key="11">
    <source>
        <dbReference type="ARBA" id="ARBA00023284"/>
    </source>
</evidence>
<keyword evidence="10" id="KW-0143">Chaperone</keyword>
<dbReference type="NCBIfam" id="NF002849">
    <property type="entry name" value="PRK03113.1"/>
    <property type="match status" value="1"/>
</dbReference>
<keyword evidence="8 12" id="KW-0472">Membrane</keyword>